<feature type="transmembrane region" description="Helical" evidence="6">
    <location>
        <begin position="53"/>
        <end position="79"/>
    </location>
</feature>
<evidence type="ECO:0000256" key="4">
    <source>
        <dbReference type="ARBA" id="ARBA00022989"/>
    </source>
</evidence>
<organism evidence="7 8">
    <name type="scientific">Thalassobacillus devorans</name>
    <dbReference type="NCBI Taxonomy" id="279813"/>
    <lineage>
        <taxon>Bacteria</taxon>
        <taxon>Bacillati</taxon>
        <taxon>Bacillota</taxon>
        <taxon>Bacilli</taxon>
        <taxon>Bacillales</taxon>
        <taxon>Bacillaceae</taxon>
        <taxon>Thalassobacillus</taxon>
    </lineage>
</organism>
<feature type="transmembrane region" description="Helical" evidence="6">
    <location>
        <begin position="151"/>
        <end position="172"/>
    </location>
</feature>
<evidence type="ECO:0000313" key="7">
    <source>
        <dbReference type="EMBL" id="GGC80347.1"/>
    </source>
</evidence>
<evidence type="ECO:0000256" key="1">
    <source>
        <dbReference type="ARBA" id="ARBA00004651"/>
    </source>
</evidence>
<evidence type="ECO:0000256" key="3">
    <source>
        <dbReference type="ARBA" id="ARBA00022692"/>
    </source>
</evidence>
<feature type="transmembrane region" description="Helical" evidence="6">
    <location>
        <begin position="184"/>
        <end position="207"/>
    </location>
</feature>
<keyword evidence="8" id="KW-1185">Reference proteome</keyword>
<dbReference type="Pfam" id="PF09678">
    <property type="entry name" value="Caa3_CtaG"/>
    <property type="match status" value="1"/>
</dbReference>
<dbReference type="NCBIfam" id="TIGR02737">
    <property type="entry name" value="caa3_CtaG"/>
    <property type="match status" value="1"/>
</dbReference>
<feature type="transmembrane region" description="Helical" evidence="6">
    <location>
        <begin position="12"/>
        <end position="32"/>
    </location>
</feature>
<dbReference type="EMBL" id="BMCJ01000001">
    <property type="protein sequence ID" value="GGC80347.1"/>
    <property type="molecule type" value="Genomic_DNA"/>
</dbReference>
<dbReference type="Proteomes" id="UP000619534">
    <property type="component" value="Unassembled WGS sequence"/>
</dbReference>
<keyword evidence="5 6" id="KW-0472">Membrane</keyword>
<proteinExistence type="predicted"/>
<feature type="transmembrane region" description="Helical" evidence="6">
    <location>
        <begin position="262"/>
        <end position="281"/>
    </location>
</feature>
<dbReference type="InterPro" id="IPR014108">
    <property type="entry name" value="Caa3-assmbl_CtaG"/>
</dbReference>
<evidence type="ECO:0000256" key="2">
    <source>
        <dbReference type="ARBA" id="ARBA00022475"/>
    </source>
</evidence>
<dbReference type="InterPro" id="IPR019108">
    <property type="entry name" value="Caa3_assmbl_CtaG-rel"/>
</dbReference>
<feature type="transmembrane region" description="Helical" evidence="6">
    <location>
        <begin position="85"/>
        <end position="104"/>
    </location>
</feature>
<protein>
    <submittedName>
        <fullName evidence="7">Protein CtaG</fullName>
    </submittedName>
</protein>
<keyword evidence="2" id="KW-1003">Cell membrane</keyword>
<name>A0ABQ1NMV3_9BACI</name>
<reference evidence="8" key="1">
    <citation type="journal article" date="2019" name="Int. J. Syst. Evol. Microbiol.">
        <title>The Global Catalogue of Microorganisms (GCM) 10K type strain sequencing project: providing services to taxonomists for standard genome sequencing and annotation.</title>
        <authorList>
            <consortium name="The Broad Institute Genomics Platform"/>
            <consortium name="The Broad Institute Genome Sequencing Center for Infectious Disease"/>
            <person name="Wu L."/>
            <person name="Ma J."/>
        </authorList>
    </citation>
    <scope>NUCLEOTIDE SEQUENCE [LARGE SCALE GENOMIC DNA]</scope>
    <source>
        <strain evidence="8">CCM 7282</strain>
    </source>
</reference>
<gene>
    <name evidence="7" type="primary">ctaG</name>
    <name evidence="7" type="ORF">GCM10007216_08620</name>
</gene>
<comment type="caution">
    <text evidence="7">The sequence shown here is derived from an EMBL/GenBank/DDBJ whole genome shotgun (WGS) entry which is preliminary data.</text>
</comment>
<comment type="subcellular location">
    <subcellularLocation>
        <location evidence="1">Cell membrane</location>
        <topology evidence="1">Multi-pass membrane protein</topology>
    </subcellularLocation>
</comment>
<sequence>MWLELQIFGFRALWSPYYFLFILLLAGLYYYVTGPGRHRFTDEGRPTGKQQALFYTGLIVLYIIKGSPIDLLAHIIFTAHMTQMALYYLLFPILIIKGIPTWMWKKLFNIPVVRPILLLLSKPLIALLLFNASFSLYHLPSVFDYAKTGEFAHAGITLGILFTAFLMWMSVFPPLDELDRLSELLKIGYIFANGVLITPACALIIFADTPLYATFTEGGPWVQALSLCVPPDVLSGMTGLKMSGPELFSPLSLLDDQQSAGIIMKVAQEIIFGAIIAKIFFTWFNKERDIIDPVPAHITQDS</sequence>
<accession>A0ABQ1NMV3</accession>
<keyword evidence="3 6" id="KW-0812">Transmembrane</keyword>
<evidence type="ECO:0000256" key="6">
    <source>
        <dbReference type="SAM" id="Phobius"/>
    </source>
</evidence>
<keyword evidence="4 6" id="KW-1133">Transmembrane helix</keyword>
<dbReference type="RefSeq" id="WP_062445678.1">
    <property type="nucleotide sequence ID" value="NZ_BMCJ01000001.1"/>
</dbReference>
<feature type="transmembrane region" description="Helical" evidence="6">
    <location>
        <begin position="116"/>
        <end position="139"/>
    </location>
</feature>
<evidence type="ECO:0000313" key="8">
    <source>
        <dbReference type="Proteomes" id="UP000619534"/>
    </source>
</evidence>
<evidence type="ECO:0000256" key="5">
    <source>
        <dbReference type="ARBA" id="ARBA00023136"/>
    </source>
</evidence>